<reference evidence="11" key="1">
    <citation type="journal article" date="2023" name="Insect Mol. Biol.">
        <title>Genome sequencing provides insights into the evolution of gene families encoding plant cell wall-degrading enzymes in longhorned beetles.</title>
        <authorList>
            <person name="Shin N.R."/>
            <person name="Okamura Y."/>
            <person name="Kirsch R."/>
            <person name="Pauchet Y."/>
        </authorList>
    </citation>
    <scope>NUCLEOTIDE SEQUENCE</scope>
    <source>
        <strain evidence="11">RBIC_L_NR</strain>
    </source>
</reference>
<dbReference type="PROSITE" id="PS50929">
    <property type="entry name" value="ABC_TM1F"/>
    <property type="match status" value="1"/>
</dbReference>
<dbReference type="FunFam" id="3.40.50.300:FF:000482">
    <property type="entry name" value="Multidrug resistance-associated protein member 4"/>
    <property type="match status" value="1"/>
</dbReference>
<keyword evidence="2" id="KW-0813">Transport</keyword>
<evidence type="ECO:0000256" key="6">
    <source>
        <dbReference type="ARBA" id="ARBA00022989"/>
    </source>
</evidence>
<dbReference type="GO" id="GO:0016020">
    <property type="term" value="C:membrane"/>
    <property type="evidence" value="ECO:0007669"/>
    <property type="project" value="UniProtKB-SubCell"/>
</dbReference>
<evidence type="ECO:0000313" key="12">
    <source>
        <dbReference type="Proteomes" id="UP001162156"/>
    </source>
</evidence>
<dbReference type="GO" id="GO:0005524">
    <property type="term" value="F:ATP binding"/>
    <property type="evidence" value="ECO:0007669"/>
    <property type="project" value="UniProtKB-KW"/>
</dbReference>
<keyword evidence="12" id="KW-1185">Reference proteome</keyword>
<gene>
    <name evidence="11" type="ORF">NQ314_018101</name>
</gene>
<evidence type="ECO:0000259" key="10">
    <source>
        <dbReference type="PROSITE" id="PS50929"/>
    </source>
</evidence>
<feature type="domain" description="ABC transmembrane type-1" evidence="10">
    <location>
        <begin position="467"/>
        <end position="546"/>
    </location>
</feature>
<dbReference type="SMART" id="SM00382">
    <property type="entry name" value="AAA"/>
    <property type="match status" value="2"/>
</dbReference>
<dbReference type="PROSITE" id="PS50893">
    <property type="entry name" value="ABC_TRANSPORTER_2"/>
    <property type="match status" value="2"/>
</dbReference>
<dbReference type="SUPFAM" id="SSF90123">
    <property type="entry name" value="ABC transporter transmembrane region"/>
    <property type="match status" value="1"/>
</dbReference>
<name>A0AAV8WRN7_9CUCU</name>
<sequence>MYTWEEPFAKLVELSRKNEMKQIRATSTIRAIMITCISVLHRSAVYLCILTYVLTGNTLNATYAFTVASFYGILRQAVTMYLPRAVTQFAETRTSVQRIETFLLYEEKLNGANNEEKGLISNKLIANGVQPYSDEEKEIGIHLKNVSFTWTGTLPENTLKKINFDVTSNQLVAVVGKVGGGKSTLLNTILKEITPQEGSVDVEGTTSYASQESWLFGGSIKQNIIFGQEVDLEKYDKVVKACALETDIRLFPHGDETLIGDRGVTLSGGQRARINLARAVYKDADIYLLDDPLAAVDTQVGNHLFEECICRYLRGKCVVLITNQLQYLKNVPTIYLMLNGKIQAVGSYQELKESDTDFTALLVDNKSDECKNVNVSLTEIKEKTVTENKRVDKPVQEREKKVWEQYLRKVNLEQWRSENDIGENSSVKNTSYDTLTHGTDVSYSSNVSYNESFQYILDPILTEDASLLIYSILVISSIVLALSRSISFFKYCMTASTRLHNLMFNKIVLAPIRFFNTNPSGRILNRFSKDIGTIDETLPLTVADTLQVYCFNTFIHFCSNWIFLYPWILIPTVIIVTIFYCLRLVFLATSRDIKRIEAIDIFGGNIGFALTEAVGLTGMFQWGIRQWSEMENQMTSVERIQEYIDLNPESDEKTRAPPASWPEEGNLKFDTLCLRYSQNDPWVLNNLTIEIKSKEKIGIVGRTGAGKSSLIVALFRLTDIDGNIFIDNINIKGIPLSILRSKISIIPQEPMLFSGTLRKNLDPTECYNDHVLWDALESVELKKIVNELPCGLEYNISEGGINFSVGQRQLICLARAVIRNNKILVLDEATANVDPHTDGLIQATIRKKFADCTVLTIAHRLHTIMDSDKVLVMDAGKVVEFDHPHILLLNTNGAFHELVQQTGAAMAENLTAKAEEHYNQYLKKYM</sequence>
<dbReference type="InterPro" id="IPR003439">
    <property type="entry name" value="ABC_transporter-like_ATP-bd"/>
</dbReference>
<dbReference type="FunFam" id="3.40.50.300:FF:000163">
    <property type="entry name" value="Multidrug resistance-associated protein member 4"/>
    <property type="match status" value="1"/>
</dbReference>
<dbReference type="Gene3D" id="1.20.1560.10">
    <property type="entry name" value="ABC transporter type 1, transmembrane domain"/>
    <property type="match status" value="3"/>
</dbReference>
<dbReference type="GO" id="GO:0140359">
    <property type="term" value="F:ABC-type transporter activity"/>
    <property type="evidence" value="ECO:0007669"/>
    <property type="project" value="InterPro"/>
</dbReference>
<dbReference type="InterPro" id="IPR011527">
    <property type="entry name" value="ABC1_TM_dom"/>
</dbReference>
<dbReference type="Proteomes" id="UP001162156">
    <property type="component" value="Unassembled WGS sequence"/>
</dbReference>
<evidence type="ECO:0000256" key="4">
    <source>
        <dbReference type="ARBA" id="ARBA00022741"/>
    </source>
</evidence>
<evidence type="ECO:0000256" key="2">
    <source>
        <dbReference type="ARBA" id="ARBA00022448"/>
    </source>
</evidence>
<dbReference type="PANTHER" id="PTHR24223:SF448">
    <property type="entry name" value="FI20146P1-RELATED"/>
    <property type="match status" value="1"/>
</dbReference>
<dbReference type="CDD" id="cd03250">
    <property type="entry name" value="ABCC_MRP_domain1"/>
    <property type="match status" value="1"/>
</dbReference>
<dbReference type="Pfam" id="PF00005">
    <property type="entry name" value="ABC_tran"/>
    <property type="match status" value="2"/>
</dbReference>
<dbReference type="SUPFAM" id="SSF52540">
    <property type="entry name" value="P-loop containing nucleoside triphosphate hydrolases"/>
    <property type="match status" value="2"/>
</dbReference>
<dbReference type="GO" id="GO:0016887">
    <property type="term" value="F:ATP hydrolysis activity"/>
    <property type="evidence" value="ECO:0007669"/>
    <property type="project" value="InterPro"/>
</dbReference>
<keyword evidence="7 8" id="KW-0472">Membrane</keyword>
<dbReference type="InterPro" id="IPR003593">
    <property type="entry name" value="AAA+_ATPase"/>
</dbReference>
<feature type="transmembrane region" description="Helical" evidence="8">
    <location>
        <begin position="564"/>
        <end position="586"/>
    </location>
</feature>
<comment type="subcellular location">
    <subcellularLocation>
        <location evidence="1">Membrane</location>
        <topology evidence="1">Multi-pass membrane protein</topology>
    </subcellularLocation>
</comment>
<keyword evidence="3 8" id="KW-0812">Transmembrane</keyword>
<evidence type="ECO:0000256" key="3">
    <source>
        <dbReference type="ARBA" id="ARBA00022692"/>
    </source>
</evidence>
<dbReference type="EMBL" id="JANEYF010005087">
    <property type="protein sequence ID" value="KAJ8929222.1"/>
    <property type="molecule type" value="Genomic_DNA"/>
</dbReference>
<feature type="domain" description="ABC transporter" evidence="9">
    <location>
        <begin position="141"/>
        <end position="364"/>
    </location>
</feature>
<dbReference type="AlphaFoldDB" id="A0AAV8WRN7"/>
<accession>A0AAV8WRN7</accession>
<evidence type="ECO:0000259" key="9">
    <source>
        <dbReference type="PROSITE" id="PS50893"/>
    </source>
</evidence>
<feature type="transmembrane region" description="Helical" evidence="8">
    <location>
        <begin position="31"/>
        <end position="55"/>
    </location>
</feature>
<feature type="domain" description="ABC transporter" evidence="9">
    <location>
        <begin position="667"/>
        <end position="900"/>
    </location>
</feature>
<dbReference type="InterPro" id="IPR036640">
    <property type="entry name" value="ABC1_TM_sf"/>
</dbReference>
<dbReference type="PANTHER" id="PTHR24223">
    <property type="entry name" value="ATP-BINDING CASSETTE SUB-FAMILY C"/>
    <property type="match status" value="1"/>
</dbReference>
<evidence type="ECO:0000256" key="5">
    <source>
        <dbReference type="ARBA" id="ARBA00022840"/>
    </source>
</evidence>
<dbReference type="InterPro" id="IPR050173">
    <property type="entry name" value="ABC_transporter_C-like"/>
</dbReference>
<protein>
    <submittedName>
        <fullName evidence="11">Uncharacterized protein</fullName>
    </submittedName>
</protein>
<comment type="caution">
    <text evidence="11">The sequence shown here is derived from an EMBL/GenBank/DDBJ whole genome shotgun (WGS) entry which is preliminary data.</text>
</comment>
<evidence type="ECO:0000256" key="7">
    <source>
        <dbReference type="ARBA" id="ARBA00023136"/>
    </source>
</evidence>
<dbReference type="Pfam" id="PF00664">
    <property type="entry name" value="ABC_membrane"/>
    <property type="match status" value="1"/>
</dbReference>
<evidence type="ECO:0000313" key="11">
    <source>
        <dbReference type="EMBL" id="KAJ8929222.1"/>
    </source>
</evidence>
<evidence type="ECO:0000256" key="8">
    <source>
        <dbReference type="SAM" id="Phobius"/>
    </source>
</evidence>
<proteinExistence type="predicted"/>
<keyword evidence="6 8" id="KW-1133">Transmembrane helix</keyword>
<dbReference type="InterPro" id="IPR017871">
    <property type="entry name" value="ABC_transporter-like_CS"/>
</dbReference>
<evidence type="ECO:0000256" key="1">
    <source>
        <dbReference type="ARBA" id="ARBA00004141"/>
    </source>
</evidence>
<organism evidence="11 12">
    <name type="scientific">Rhamnusium bicolor</name>
    <dbReference type="NCBI Taxonomy" id="1586634"/>
    <lineage>
        <taxon>Eukaryota</taxon>
        <taxon>Metazoa</taxon>
        <taxon>Ecdysozoa</taxon>
        <taxon>Arthropoda</taxon>
        <taxon>Hexapoda</taxon>
        <taxon>Insecta</taxon>
        <taxon>Pterygota</taxon>
        <taxon>Neoptera</taxon>
        <taxon>Endopterygota</taxon>
        <taxon>Coleoptera</taxon>
        <taxon>Polyphaga</taxon>
        <taxon>Cucujiformia</taxon>
        <taxon>Chrysomeloidea</taxon>
        <taxon>Cerambycidae</taxon>
        <taxon>Lepturinae</taxon>
        <taxon>Rhagiini</taxon>
        <taxon>Rhamnusium</taxon>
    </lineage>
</organism>
<feature type="transmembrane region" description="Helical" evidence="8">
    <location>
        <begin position="467"/>
        <end position="489"/>
    </location>
</feature>
<keyword evidence="5" id="KW-0067">ATP-binding</keyword>
<dbReference type="CDD" id="cd03244">
    <property type="entry name" value="ABCC_MRP_domain2"/>
    <property type="match status" value="1"/>
</dbReference>
<keyword evidence="4" id="KW-0547">Nucleotide-binding</keyword>
<dbReference type="PROSITE" id="PS00211">
    <property type="entry name" value="ABC_TRANSPORTER_1"/>
    <property type="match status" value="2"/>
</dbReference>
<dbReference type="InterPro" id="IPR027417">
    <property type="entry name" value="P-loop_NTPase"/>
</dbReference>
<dbReference type="Gene3D" id="3.40.50.300">
    <property type="entry name" value="P-loop containing nucleotide triphosphate hydrolases"/>
    <property type="match status" value="2"/>
</dbReference>